<feature type="chain" id="PRO_5026316476" evidence="2">
    <location>
        <begin position="28"/>
        <end position="317"/>
    </location>
</feature>
<dbReference type="SUPFAM" id="SSF48452">
    <property type="entry name" value="TPR-like"/>
    <property type="match status" value="1"/>
</dbReference>
<feature type="domain" description="Peptidase C39-like" evidence="3">
    <location>
        <begin position="51"/>
        <end position="161"/>
    </location>
</feature>
<dbReference type="PROSITE" id="PS50005">
    <property type="entry name" value="TPR"/>
    <property type="match status" value="1"/>
</dbReference>
<accession>A0A6I6JAG5</accession>
<dbReference type="CDD" id="cd02549">
    <property type="entry name" value="Peptidase_C39A"/>
    <property type="match status" value="1"/>
</dbReference>
<keyword evidence="1" id="KW-0802">TPR repeat</keyword>
<keyword evidence="2" id="KW-0732">Signal</keyword>
<evidence type="ECO:0000313" key="4">
    <source>
        <dbReference type="EMBL" id="QGY39685.1"/>
    </source>
</evidence>
<dbReference type="PROSITE" id="PS51257">
    <property type="entry name" value="PROKAR_LIPOPROTEIN"/>
    <property type="match status" value="1"/>
</dbReference>
<dbReference type="RefSeq" id="WP_158946910.1">
    <property type="nucleotide sequence ID" value="NZ_CP046400.1"/>
</dbReference>
<evidence type="ECO:0000259" key="3">
    <source>
        <dbReference type="Pfam" id="PF13529"/>
    </source>
</evidence>
<dbReference type="AlphaFoldDB" id="A0A6I6JAG5"/>
<reference evidence="4 5" key="1">
    <citation type="submission" date="2019-11" db="EMBL/GenBank/DDBJ databases">
        <authorList>
            <person name="Zheng R.K."/>
            <person name="Sun C.M."/>
        </authorList>
    </citation>
    <scope>NUCLEOTIDE SEQUENCE [LARGE SCALE GENOMIC DNA]</scope>
    <source>
        <strain evidence="4 5">SRB007</strain>
    </source>
</reference>
<dbReference type="Pfam" id="PF13432">
    <property type="entry name" value="TPR_16"/>
    <property type="match status" value="1"/>
</dbReference>
<dbReference type="EMBL" id="CP046400">
    <property type="protein sequence ID" value="QGY39685.1"/>
    <property type="molecule type" value="Genomic_DNA"/>
</dbReference>
<gene>
    <name evidence="4" type="ORF">GM415_05985</name>
</gene>
<dbReference type="NCBIfam" id="NF033920">
    <property type="entry name" value="C39_PA2778_fam"/>
    <property type="match status" value="1"/>
</dbReference>
<dbReference type="Gene3D" id="3.90.70.10">
    <property type="entry name" value="Cysteine proteinases"/>
    <property type="match status" value="1"/>
</dbReference>
<dbReference type="InterPro" id="IPR039564">
    <property type="entry name" value="Peptidase_C39-like"/>
</dbReference>
<dbReference type="Gene3D" id="1.25.40.10">
    <property type="entry name" value="Tetratricopeptide repeat domain"/>
    <property type="match status" value="1"/>
</dbReference>
<dbReference type="Proteomes" id="UP000428328">
    <property type="component" value="Chromosome"/>
</dbReference>
<dbReference type="Pfam" id="PF13181">
    <property type="entry name" value="TPR_8"/>
    <property type="match status" value="1"/>
</dbReference>
<dbReference type="KEGG" id="psel:GM415_05985"/>
<proteinExistence type="predicted"/>
<protein>
    <submittedName>
        <fullName evidence="4">PA2778 family cysteine peptidase</fullName>
    </submittedName>
</protein>
<dbReference type="Pfam" id="PF13529">
    <property type="entry name" value="Peptidase_C39_2"/>
    <property type="match status" value="1"/>
</dbReference>
<keyword evidence="5" id="KW-1185">Reference proteome</keyword>
<dbReference type="SMART" id="SM00028">
    <property type="entry name" value="TPR"/>
    <property type="match status" value="2"/>
</dbReference>
<evidence type="ECO:0000256" key="1">
    <source>
        <dbReference type="PROSITE-ProRule" id="PRU00339"/>
    </source>
</evidence>
<name>A0A6I6JAG5_9BACT</name>
<evidence type="ECO:0000256" key="2">
    <source>
        <dbReference type="SAM" id="SignalP"/>
    </source>
</evidence>
<dbReference type="InterPro" id="IPR011990">
    <property type="entry name" value="TPR-like_helical_dom_sf"/>
</dbReference>
<evidence type="ECO:0000313" key="5">
    <source>
        <dbReference type="Proteomes" id="UP000428328"/>
    </source>
</evidence>
<organism evidence="4 5">
    <name type="scientific">Pseudodesulfovibrio cashew</name>
    <dbReference type="NCBI Taxonomy" id="2678688"/>
    <lineage>
        <taxon>Bacteria</taxon>
        <taxon>Pseudomonadati</taxon>
        <taxon>Thermodesulfobacteriota</taxon>
        <taxon>Desulfovibrionia</taxon>
        <taxon>Desulfovibrionales</taxon>
        <taxon>Desulfovibrionaceae</taxon>
    </lineage>
</organism>
<dbReference type="PANTHER" id="PTHR12558">
    <property type="entry name" value="CELL DIVISION CYCLE 16,23,27"/>
    <property type="match status" value="1"/>
</dbReference>
<dbReference type="InterPro" id="IPR039563">
    <property type="entry name" value="Peptidase_C39_single_dom"/>
</dbReference>
<feature type="signal peptide" evidence="2">
    <location>
        <begin position="1"/>
        <end position="27"/>
    </location>
</feature>
<dbReference type="InterPro" id="IPR019734">
    <property type="entry name" value="TPR_rpt"/>
</dbReference>
<dbReference type="PANTHER" id="PTHR12558:SF33">
    <property type="entry name" value="BLL7664 PROTEIN"/>
    <property type="match status" value="1"/>
</dbReference>
<sequence>MTTQRPRSVRKGAAGLLFLLLTVMTTAGCALHPGGELTLPQDGPPRVVVHDVPFYAQEEYQCGPATLAMALGWSGVRVTPDALKAEVYTPSEKGSLQSAMVAAARRHGRMAYVLRGRDFLLDELAAGNPVILLQNLGLSWYPVWHYAVAVGYDRDEDAVLLHTGTMRSRYYPLGLLDRTWARSGYWGLLVLPPARMPAFVEETPWLKGAVGLERAGRTREALAAYEVATAKWPGSYDAWMGVGNSRYALGRDELSAKAFGRAVAIRPDNGIAYNNLANVLARLGRREEAVAAAEKAVACGGPHIEVFRKTLSEIRQP</sequence>
<feature type="repeat" description="TPR" evidence="1">
    <location>
        <begin position="236"/>
        <end position="269"/>
    </location>
</feature>